<proteinExistence type="predicted"/>
<reference evidence="3" key="3">
    <citation type="submission" date="2025-09" db="UniProtKB">
        <authorList>
            <consortium name="Ensembl"/>
        </authorList>
    </citation>
    <scope>IDENTIFICATION</scope>
</reference>
<dbReference type="Ensembl" id="ENSSHBT00005004143.1">
    <property type="protein sequence ID" value="ENSSHBP00005003396.1"/>
    <property type="gene ID" value="ENSSHBG00005003070.1"/>
</dbReference>
<keyword evidence="1" id="KW-0728">SH3 domain</keyword>
<dbReference type="InterPro" id="IPR001452">
    <property type="entry name" value="SH3_domain"/>
</dbReference>
<reference evidence="3" key="2">
    <citation type="submission" date="2025-08" db="UniProtKB">
        <authorList>
            <consortium name="Ensembl"/>
        </authorList>
    </citation>
    <scope>IDENTIFICATION</scope>
</reference>
<dbReference type="SUPFAM" id="SSF50044">
    <property type="entry name" value="SH3-domain"/>
    <property type="match status" value="1"/>
</dbReference>
<protein>
    <recommendedName>
        <fullName evidence="2">SH3 domain-containing protein</fullName>
    </recommendedName>
</protein>
<accession>A0A672TPT8</accession>
<reference evidence="3 4" key="1">
    <citation type="submission" date="2019-11" db="EMBL/GenBank/DDBJ databases">
        <title>Strigops habroptila (kakapo) genome, bStrHab1, primary haplotype, v2.</title>
        <authorList>
            <person name="Jarvis E.D."/>
            <person name="Howard J."/>
            <person name="Rhie A."/>
            <person name="Phillippy A."/>
            <person name="Korlach J."/>
            <person name="Digby A."/>
            <person name="Iorns D."/>
            <person name="Eason D."/>
            <person name="Robertson B."/>
            <person name="Raemaekers T."/>
            <person name="Howe K."/>
            <person name="Lewin H."/>
            <person name="Damas J."/>
            <person name="Hastie A."/>
            <person name="Tracey A."/>
            <person name="Chow W."/>
            <person name="Fedrigo O."/>
        </authorList>
    </citation>
    <scope>NUCLEOTIDE SEQUENCE [LARGE SCALE GENOMIC DNA]</scope>
</reference>
<feature type="domain" description="SH3" evidence="2">
    <location>
        <begin position="4"/>
        <end position="28"/>
    </location>
</feature>
<organism evidence="3 4">
    <name type="scientific">Strigops habroptila</name>
    <name type="common">Kakapo</name>
    <dbReference type="NCBI Taxonomy" id="2489341"/>
    <lineage>
        <taxon>Eukaryota</taxon>
        <taxon>Metazoa</taxon>
        <taxon>Chordata</taxon>
        <taxon>Craniata</taxon>
        <taxon>Vertebrata</taxon>
        <taxon>Euteleostomi</taxon>
        <taxon>Archelosauria</taxon>
        <taxon>Archosauria</taxon>
        <taxon>Dinosauria</taxon>
        <taxon>Saurischia</taxon>
        <taxon>Theropoda</taxon>
        <taxon>Coelurosauria</taxon>
        <taxon>Aves</taxon>
        <taxon>Neognathae</taxon>
        <taxon>Neoaves</taxon>
        <taxon>Telluraves</taxon>
        <taxon>Australaves</taxon>
        <taxon>Psittaciformes</taxon>
        <taxon>Psittacidae</taxon>
        <taxon>Strigops</taxon>
    </lineage>
</organism>
<evidence type="ECO:0000259" key="2">
    <source>
        <dbReference type="Pfam" id="PF00018"/>
    </source>
</evidence>
<keyword evidence="4" id="KW-1185">Reference proteome</keyword>
<dbReference type="Gene3D" id="2.30.30.40">
    <property type="entry name" value="SH3 Domains"/>
    <property type="match status" value="1"/>
</dbReference>
<dbReference type="Pfam" id="PF00018">
    <property type="entry name" value="SH3_1"/>
    <property type="match status" value="1"/>
</dbReference>
<sequence>MEAIAKFDFSASGEDELSFQAGDMLKVSAAPGISESTDRSFCASIFLDKTGEDAYNLG</sequence>
<evidence type="ECO:0000313" key="3">
    <source>
        <dbReference type="Ensembl" id="ENSSHBP00005003396.1"/>
    </source>
</evidence>
<evidence type="ECO:0000313" key="4">
    <source>
        <dbReference type="Proteomes" id="UP000472266"/>
    </source>
</evidence>
<evidence type="ECO:0000256" key="1">
    <source>
        <dbReference type="ARBA" id="ARBA00022443"/>
    </source>
</evidence>
<dbReference type="Proteomes" id="UP000472266">
    <property type="component" value="Chromosome 4"/>
</dbReference>
<dbReference type="AlphaFoldDB" id="A0A672TPT8"/>
<dbReference type="InterPro" id="IPR036028">
    <property type="entry name" value="SH3-like_dom_sf"/>
</dbReference>
<dbReference type="InParanoid" id="A0A672TPT8"/>
<name>A0A672TPT8_STRHB</name>